<feature type="active site" description="Nucleophile" evidence="4">
    <location>
        <position position="66"/>
    </location>
</feature>
<dbReference type="PANTHER" id="PTHR24185">
    <property type="entry name" value="CALCIUM-INDEPENDENT PHOSPHOLIPASE A2-GAMMA"/>
    <property type="match status" value="1"/>
</dbReference>
<evidence type="ECO:0000259" key="5">
    <source>
        <dbReference type="PROSITE" id="PS51635"/>
    </source>
</evidence>
<keyword evidence="2 4" id="KW-0442">Lipid degradation</keyword>
<dbReference type="RefSeq" id="WP_074986738.1">
    <property type="nucleotide sequence ID" value="NZ_CADFGN010000003.1"/>
</dbReference>
<sequence>MDPLDDQFRVPGGRLTPAPACCRVLSLSGGGFRGLYTARLLARIEESGKFGDGPIGARFDLIAGTSVGGILAAGLAAGVSARELHAMLAQWGPSIFPKLSLRTLQKLFSKKVYAAEPLERAIVACLDGRAHTPLSELDKPLMLTTVSWSLGEIRLLRSRGLAGDEADACSLLAAARATSAAPAHFPAVMLDDDWHVDGGLAANCPDAHALVQAQRRGAPVRMLSVGTTGVRHKSVPSRLPLRGFAWAQPALDLSMEAQEHMARATCARELRERYLHLNSEAGGDQQILRDLDVATPDASAALTRLADQRFEALLADAEESRRLRFITGDGEAV</sequence>
<keyword evidence="1 4" id="KW-0378">Hydrolase</keyword>
<dbReference type="GO" id="GO:0016042">
    <property type="term" value="P:lipid catabolic process"/>
    <property type="evidence" value="ECO:0007669"/>
    <property type="project" value="UniProtKB-UniRule"/>
</dbReference>
<dbReference type="InterPro" id="IPR002641">
    <property type="entry name" value="PNPLA_dom"/>
</dbReference>
<dbReference type="Proteomes" id="UP000183529">
    <property type="component" value="Unassembled WGS sequence"/>
</dbReference>
<feature type="short sequence motif" description="GXGXXG" evidence="4">
    <location>
        <begin position="29"/>
        <end position="34"/>
    </location>
</feature>
<dbReference type="PANTHER" id="PTHR24185:SF1">
    <property type="entry name" value="CALCIUM-INDEPENDENT PHOSPHOLIPASE A2-GAMMA"/>
    <property type="match status" value="1"/>
</dbReference>
<evidence type="ECO:0000313" key="7">
    <source>
        <dbReference type="Proteomes" id="UP000183529"/>
    </source>
</evidence>
<dbReference type="SUPFAM" id="SSF52151">
    <property type="entry name" value="FabD/lysophospholipase-like"/>
    <property type="match status" value="1"/>
</dbReference>
<dbReference type="CDD" id="cd07199">
    <property type="entry name" value="Pat17_PNPLA8_PNPLA9_like"/>
    <property type="match status" value="1"/>
</dbReference>
<protein>
    <submittedName>
        <fullName evidence="6">Patatin-like phospholipase</fullName>
    </submittedName>
</protein>
<evidence type="ECO:0000313" key="6">
    <source>
        <dbReference type="EMBL" id="SEK11297.1"/>
    </source>
</evidence>
<feature type="short sequence motif" description="GXSXG" evidence="4">
    <location>
        <begin position="64"/>
        <end position="68"/>
    </location>
</feature>
<evidence type="ECO:0000256" key="4">
    <source>
        <dbReference type="PROSITE-ProRule" id="PRU01161"/>
    </source>
</evidence>
<dbReference type="PROSITE" id="PS51635">
    <property type="entry name" value="PNPLA"/>
    <property type="match status" value="1"/>
</dbReference>
<feature type="short sequence motif" description="DGA/G" evidence="4">
    <location>
        <begin position="197"/>
        <end position="199"/>
    </location>
</feature>
<keyword evidence="3 4" id="KW-0443">Lipid metabolism</keyword>
<evidence type="ECO:0000256" key="2">
    <source>
        <dbReference type="ARBA" id="ARBA00022963"/>
    </source>
</evidence>
<dbReference type="GO" id="GO:0047499">
    <property type="term" value="F:calcium-independent phospholipase A2 activity"/>
    <property type="evidence" value="ECO:0007669"/>
    <property type="project" value="TreeGrafter"/>
</dbReference>
<accession>A0AAQ1JX83</accession>
<feature type="domain" description="PNPLA" evidence="5">
    <location>
        <begin position="25"/>
        <end position="210"/>
    </location>
</feature>
<name>A0AAQ1JX83_9BURK</name>
<evidence type="ECO:0000256" key="1">
    <source>
        <dbReference type="ARBA" id="ARBA00022801"/>
    </source>
</evidence>
<evidence type="ECO:0000256" key="3">
    <source>
        <dbReference type="ARBA" id="ARBA00023098"/>
    </source>
</evidence>
<feature type="active site" description="Proton acceptor" evidence="4">
    <location>
        <position position="197"/>
    </location>
</feature>
<dbReference type="GO" id="GO:0019369">
    <property type="term" value="P:arachidonate metabolic process"/>
    <property type="evidence" value="ECO:0007669"/>
    <property type="project" value="TreeGrafter"/>
</dbReference>
<gene>
    <name evidence="6" type="ORF">SAMN05216550_12037</name>
</gene>
<comment type="caution">
    <text evidence="6">The sequence shown here is derived from an EMBL/GenBank/DDBJ whole genome shotgun (WGS) entry which is preliminary data.</text>
</comment>
<dbReference type="InterPro" id="IPR016035">
    <property type="entry name" value="Acyl_Trfase/lysoPLipase"/>
</dbReference>
<proteinExistence type="predicted"/>
<dbReference type="GO" id="GO:0016020">
    <property type="term" value="C:membrane"/>
    <property type="evidence" value="ECO:0007669"/>
    <property type="project" value="TreeGrafter"/>
</dbReference>
<organism evidence="6 7">
    <name type="scientific">Paraburkholderia tropica</name>
    <dbReference type="NCBI Taxonomy" id="92647"/>
    <lineage>
        <taxon>Bacteria</taxon>
        <taxon>Pseudomonadati</taxon>
        <taxon>Pseudomonadota</taxon>
        <taxon>Betaproteobacteria</taxon>
        <taxon>Burkholderiales</taxon>
        <taxon>Burkholderiaceae</taxon>
        <taxon>Paraburkholderia</taxon>
    </lineage>
</organism>
<dbReference type="Pfam" id="PF01734">
    <property type="entry name" value="Patatin"/>
    <property type="match status" value="1"/>
</dbReference>
<dbReference type="EMBL" id="FNZM01000020">
    <property type="protein sequence ID" value="SEK11297.1"/>
    <property type="molecule type" value="Genomic_DNA"/>
</dbReference>
<reference evidence="6 7" key="1">
    <citation type="submission" date="2016-10" db="EMBL/GenBank/DDBJ databases">
        <authorList>
            <person name="Varghese N."/>
            <person name="Submissions S."/>
        </authorList>
    </citation>
    <scope>NUCLEOTIDE SEQUENCE [LARGE SCALE GENOMIC DNA]</scope>
    <source>
        <strain evidence="6 7">LMG 22274</strain>
    </source>
</reference>
<dbReference type="AlphaFoldDB" id="A0AAQ1JX83"/>
<dbReference type="Gene3D" id="3.40.1090.10">
    <property type="entry name" value="Cytosolic phospholipase A2 catalytic domain"/>
    <property type="match status" value="1"/>
</dbReference>
<dbReference type="NCBIfam" id="NF041079">
    <property type="entry name" value="CBASS_lipase"/>
    <property type="match status" value="1"/>
</dbReference>